<protein>
    <submittedName>
        <fullName evidence="3">Uncharacterized protein</fullName>
    </submittedName>
</protein>
<comment type="caution">
    <text evidence="3">The sequence shown here is derived from an EMBL/GenBank/DDBJ whole genome shotgun (WGS) entry which is preliminary data.</text>
</comment>
<dbReference type="PATRIC" id="fig|649747.3.peg.5177"/>
<feature type="transmembrane region" description="Helical" evidence="2">
    <location>
        <begin position="31"/>
        <end position="49"/>
    </location>
</feature>
<feature type="transmembrane region" description="Helical" evidence="2">
    <location>
        <begin position="7"/>
        <end position="25"/>
    </location>
</feature>
<feature type="region of interest" description="Disordered" evidence="1">
    <location>
        <begin position="54"/>
        <end position="73"/>
    </location>
</feature>
<dbReference type="AlphaFoldDB" id="U1WSH0"/>
<evidence type="ECO:0000256" key="2">
    <source>
        <dbReference type="SAM" id="Phobius"/>
    </source>
</evidence>
<evidence type="ECO:0000256" key="1">
    <source>
        <dbReference type="SAM" id="MobiDB-lite"/>
    </source>
</evidence>
<keyword evidence="4" id="KW-1185">Reference proteome</keyword>
<dbReference type="EMBL" id="AWSJ01000362">
    <property type="protein sequence ID" value="ERI05198.1"/>
    <property type="molecule type" value="Genomic_DNA"/>
</dbReference>
<keyword evidence="2" id="KW-0472">Membrane</keyword>
<proteinExistence type="predicted"/>
<dbReference type="Proteomes" id="UP000016511">
    <property type="component" value="Unassembled WGS sequence"/>
</dbReference>
<accession>U1WSH0</accession>
<organism evidence="3 4">
    <name type="scientific">Aneurinibacillus aneurinilyticus ATCC 12856</name>
    <dbReference type="NCBI Taxonomy" id="649747"/>
    <lineage>
        <taxon>Bacteria</taxon>
        <taxon>Bacillati</taxon>
        <taxon>Bacillota</taxon>
        <taxon>Bacilli</taxon>
        <taxon>Bacillales</taxon>
        <taxon>Paenibacillaceae</taxon>
        <taxon>Aneurinibacillus group</taxon>
        <taxon>Aneurinibacillus</taxon>
    </lineage>
</organism>
<evidence type="ECO:0000313" key="4">
    <source>
        <dbReference type="Proteomes" id="UP000016511"/>
    </source>
</evidence>
<keyword evidence="2" id="KW-1133">Transmembrane helix</keyword>
<dbReference type="STRING" id="649747.HMPREF0083_05771"/>
<gene>
    <name evidence="3" type="ORF">HMPREF0083_05771</name>
</gene>
<keyword evidence="2" id="KW-0812">Transmembrane</keyword>
<dbReference type="HOGENOM" id="CLU_2406940_0_0_9"/>
<evidence type="ECO:0000313" key="3">
    <source>
        <dbReference type="EMBL" id="ERI05198.1"/>
    </source>
</evidence>
<name>U1WSH0_ANEAE</name>
<reference evidence="3 4" key="1">
    <citation type="submission" date="2013-08" db="EMBL/GenBank/DDBJ databases">
        <authorList>
            <person name="Weinstock G."/>
            <person name="Sodergren E."/>
            <person name="Wylie T."/>
            <person name="Fulton L."/>
            <person name="Fulton R."/>
            <person name="Fronick C."/>
            <person name="O'Laughlin M."/>
            <person name="Godfrey J."/>
            <person name="Miner T."/>
            <person name="Herter B."/>
            <person name="Appelbaum E."/>
            <person name="Cordes M."/>
            <person name="Lek S."/>
            <person name="Wollam A."/>
            <person name="Pepin K.H."/>
            <person name="Palsikar V.B."/>
            <person name="Mitreva M."/>
            <person name="Wilson R.K."/>
        </authorList>
    </citation>
    <scope>NUCLEOTIDE SEQUENCE [LARGE SCALE GENOMIC DNA]</scope>
    <source>
        <strain evidence="3 4">ATCC 12856</strain>
    </source>
</reference>
<sequence>MYMRKKGSYLFGMGMVGIGSVMMLGILNLGFLIPLFIAGLFIYVGWNIIKRAQGERPTQPPSNPFHDMMPHHPFETKTTHHADEIDLWEKEMNQGGTSR</sequence>